<dbReference type="EMBL" id="HBFB01010866">
    <property type="protein sequence ID" value="CAD8674101.1"/>
    <property type="molecule type" value="Transcribed_RNA"/>
</dbReference>
<evidence type="ECO:0000313" key="2">
    <source>
        <dbReference type="EMBL" id="CAD8674101.1"/>
    </source>
</evidence>
<keyword evidence="1" id="KW-0472">Membrane</keyword>
<organism evidence="2">
    <name type="scientific">Chlamydomonas leiostraca</name>
    <dbReference type="NCBI Taxonomy" id="1034604"/>
    <lineage>
        <taxon>Eukaryota</taxon>
        <taxon>Viridiplantae</taxon>
        <taxon>Chlorophyta</taxon>
        <taxon>core chlorophytes</taxon>
        <taxon>Chlorophyceae</taxon>
        <taxon>CS clade</taxon>
        <taxon>Chlamydomonadales</taxon>
        <taxon>Chlamydomonadaceae</taxon>
        <taxon>Chlamydomonas</taxon>
    </lineage>
</organism>
<keyword evidence="1" id="KW-1133">Transmembrane helix</keyword>
<evidence type="ECO:0000256" key="1">
    <source>
        <dbReference type="SAM" id="Phobius"/>
    </source>
</evidence>
<dbReference type="AlphaFoldDB" id="A0A7S0RD01"/>
<accession>A0A7S0RD01</accession>
<keyword evidence="1" id="KW-0812">Transmembrane</keyword>
<reference evidence="2" key="1">
    <citation type="submission" date="2021-01" db="EMBL/GenBank/DDBJ databases">
        <authorList>
            <person name="Corre E."/>
            <person name="Pelletier E."/>
            <person name="Niang G."/>
            <person name="Scheremetjew M."/>
            <person name="Finn R."/>
            <person name="Kale V."/>
            <person name="Holt S."/>
            <person name="Cochrane G."/>
            <person name="Meng A."/>
            <person name="Brown T."/>
            <person name="Cohen L."/>
        </authorList>
    </citation>
    <scope>NUCLEOTIDE SEQUENCE</scope>
    <source>
        <strain evidence="2">SAG 11-49</strain>
    </source>
</reference>
<sequence length="107" mass="12368">MSSIKRFASLVPQLARGFRSTAATREAKKDMQGTSKFTHERIVYGDNHHGLRPGYTYDWEHGPHYVRPDLIPNFQRKWNIVVPSIFLVAILIPGFAVWWQQSKLKSS</sequence>
<gene>
    <name evidence="2" type="ORF">CLEI1391_LOCUS6163</name>
</gene>
<proteinExistence type="predicted"/>
<name>A0A7S0RD01_9CHLO</name>
<feature type="transmembrane region" description="Helical" evidence="1">
    <location>
        <begin position="80"/>
        <end position="99"/>
    </location>
</feature>
<protein>
    <submittedName>
        <fullName evidence="2">Uncharacterized protein</fullName>
    </submittedName>
</protein>